<keyword evidence="4" id="KW-0812">Transmembrane</keyword>
<keyword evidence="4" id="KW-0472">Membrane</keyword>
<sequence length="133" mass="14498">MRSDATQGITIVEVLVAMLVLGIAMGSVMSGLLANTSVNSRVGNKAEAVRITEEKLEGYRQDGDYTTLSTSLPVTETITRKGMNYTVKTTFCPSDKPTTMVCSKTAVYIRVEVTNGNTELYKADTYYTSFGQE</sequence>
<evidence type="ECO:0000256" key="2">
    <source>
        <dbReference type="ARBA" id="ARBA00022481"/>
    </source>
</evidence>
<evidence type="ECO:0000256" key="3">
    <source>
        <dbReference type="ARBA" id="ARBA00023237"/>
    </source>
</evidence>
<organism evidence="5 6">
    <name type="scientific">Deinococcus rufus</name>
    <dbReference type="NCBI Taxonomy" id="2136097"/>
    <lineage>
        <taxon>Bacteria</taxon>
        <taxon>Thermotogati</taxon>
        <taxon>Deinococcota</taxon>
        <taxon>Deinococci</taxon>
        <taxon>Deinococcales</taxon>
        <taxon>Deinococcaceae</taxon>
        <taxon>Deinococcus</taxon>
    </lineage>
</organism>
<feature type="transmembrane region" description="Helical" evidence="4">
    <location>
        <begin position="12"/>
        <end position="34"/>
    </location>
</feature>
<gene>
    <name evidence="5" type="ORF">ACFOSB_00030</name>
</gene>
<name>A0ABV7Z4U9_9DEIO</name>
<keyword evidence="6" id="KW-1185">Reference proteome</keyword>
<dbReference type="RefSeq" id="WP_322473249.1">
    <property type="nucleotide sequence ID" value="NZ_JBHRZG010000001.1"/>
</dbReference>
<dbReference type="PRINTS" id="PR00813">
    <property type="entry name" value="BCTERIALGSPG"/>
</dbReference>
<dbReference type="EMBL" id="JBHRZG010000001">
    <property type="protein sequence ID" value="MFC3831250.1"/>
    <property type="molecule type" value="Genomic_DNA"/>
</dbReference>
<keyword evidence="3" id="KW-0998">Cell outer membrane</keyword>
<evidence type="ECO:0000256" key="1">
    <source>
        <dbReference type="ARBA" id="ARBA00004442"/>
    </source>
</evidence>
<accession>A0ABV7Z4U9</accession>
<reference evidence="6" key="1">
    <citation type="journal article" date="2019" name="Int. J. Syst. Evol. Microbiol.">
        <title>The Global Catalogue of Microorganisms (GCM) 10K type strain sequencing project: providing services to taxonomists for standard genome sequencing and annotation.</title>
        <authorList>
            <consortium name="The Broad Institute Genomics Platform"/>
            <consortium name="The Broad Institute Genome Sequencing Center for Infectious Disease"/>
            <person name="Wu L."/>
            <person name="Ma J."/>
        </authorList>
    </citation>
    <scope>NUCLEOTIDE SEQUENCE [LARGE SCALE GENOMIC DNA]</scope>
    <source>
        <strain evidence="6">CCTCC AB 2017081</strain>
    </source>
</reference>
<dbReference type="InterPro" id="IPR012902">
    <property type="entry name" value="N_methyl_site"/>
</dbReference>
<dbReference type="Pfam" id="PF07963">
    <property type="entry name" value="N_methyl"/>
    <property type="match status" value="1"/>
</dbReference>
<comment type="caution">
    <text evidence="5">The sequence shown here is derived from an EMBL/GenBank/DDBJ whole genome shotgun (WGS) entry which is preliminary data.</text>
</comment>
<dbReference type="Proteomes" id="UP001595803">
    <property type="component" value="Unassembled WGS sequence"/>
</dbReference>
<evidence type="ECO:0000313" key="6">
    <source>
        <dbReference type="Proteomes" id="UP001595803"/>
    </source>
</evidence>
<dbReference type="InterPro" id="IPR000983">
    <property type="entry name" value="Bac_GSPG_pilin"/>
</dbReference>
<comment type="subcellular location">
    <subcellularLocation>
        <location evidence="1">Cell outer membrane</location>
    </subcellularLocation>
</comment>
<proteinExistence type="predicted"/>
<keyword evidence="4" id="KW-1133">Transmembrane helix</keyword>
<evidence type="ECO:0000256" key="4">
    <source>
        <dbReference type="SAM" id="Phobius"/>
    </source>
</evidence>
<protein>
    <submittedName>
        <fullName evidence="5">Type II secretion system protein</fullName>
    </submittedName>
</protein>
<evidence type="ECO:0000313" key="5">
    <source>
        <dbReference type="EMBL" id="MFC3831250.1"/>
    </source>
</evidence>
<keyword evidence="2" id="KW-0488">Methylation</keyword>